<proteinExistence type="predicted"/>
<dbReference type="AlphaFoldDB" id="A0A844A2S5"/>
<sequence>MQSFWKRYASLCSLNGVVLGVFLASEFFLVVFWLIDITKNDEAFRSYFNTILTIAATALAALIALLGVSHQVRDIRERENRDREAALVAANSLLPMALHDLVEVCDHNIRRNYDGSDLIPNMAQVEGVKTCRSETMDVLKASIQHADQRAQVRLSNIIRNYQVTLARTEQVYGKPLATALEEEQWVDYERNNDAVSWASLKALVSEGFPYARENSKPIPGRADADLVSFQMHSAQRASILNSSLI</sequence>
<evidence type="ECO:0000313" key="3">
    <source>
        <dbReference type="Proteomes" id="UP000466694"/>
    </source>
</evidence>
<feature type="transmembrane region" description="Helical" evidence="1">
    <location>
        <begin position="47"/>
        <end position="68"/>
    </location>
</feature>
<organism evidence="2 3">
    <name type="scientific">Rhizobium fredii</name>
    <name type="common">Sinorhizobium fredii</name>
    <dbReference type="NCBI Taxonomy" id="380"/>
    <lineage>
        <taxon>Bacteria</taxon>
        <taxon>Pseudomonadati</taxon>
        <taxon>Pseudomonadota</taxon>
        <taxon>Alphaproteobacteria</taxon>
        <taxon>Hyphomicrobiales</taxon>
        <taxon>Rhizobiaceae</taxon>
        <taxon>Sinorhizobium/Ensifer group</taxon>
        <taxon>Sinorhizobium</taxon>
    </lineage>
</organism>
<comment type="caution">
    <text evidence="2">The sequence shown here is derived from an EMBL/GenBank/DDBJ whole genome shotgun (WGS) entry which is preliminary data.</text>
</comment>
<gene>
    <name evidence="2" type="ORF">GHK48_00245</name>
</gene>
<keyword evidence="1" id="KW-0472">Membrane</keyword>
<keyword evidence="1" id="KW-1133">Transmembrane helix</keyword>
<accession>A0A844A2S5</accession>
<evidence type="ECO:0000256" key="1">
    <source>
        <dbReference type="SAM" id="Phobius"/>
    </source>
</evidence>
<dbReference type="Proteomes" id="UP000466694">
    <property type="component" value="Unassembled WGS sequence"/>
</dbReference>
<evidence type="ECO:0000313" key="2">
    <source>
        <dbReference type="EMBL" id="MQX06807.1"/>
    </source>
</evidence>
<keyword evidence="1" id="KW-0812">Transmembrane</keyword>
<dbReference type="RefSeq" id="WP_141322335.1">
    <property type="nucleotide sequence ID" value="NZ_BJNI01000132.1"/>
</dbReference>
<reference evidence="2 3" key="1">
    <citation type="journal article" date="2013" name="Genome Biol.">
        <title>Comparative genomics of the core and accessory genomes of 48 Sinorhizobium strains comprising five genospecies.</title>
        <authorList>
            <person name="Sugawara M."/>
            <person name="Epstein B."/>
            <person name="Badgley B.D."/>
            <person name="Unno T."/>
            <person name="Xu L."/>
            <person name="Reese J."/>
            <person name="Gyaneshwar P."/>
            <person name="Denny R."/>
            <person name="Mudge J."/>
            <person name="Bharti A.K."/>
            <person name="Farmer A.D."/>
            <person name="May G.D."/>
            <person name="Woodward J.E."/>
            <person name="Medigue C."/>
            <person name="Vallenet D."/>
            <person name="Lajus A."/>
            <person name="Rouy Z."/>
            <person name="Martinez-Vaz B."/>
            <person name="Tiffin P."/>
            <person name="Young N.D."/>
            <person name="Sadowsky M.J."/>
        </authorList>
    </citation>
    <scope>NUCLEOTIDE SEQUENCE [LARGE SCALE GENOMIC DNA]</scope>
    <source>
        <strain evidence="2 3">USDA205</strain>
    </source>
</reference>
<dbReference type="EMBL" id="WISZ01000005">
    <property type="protein sequence ID" value="MQX06807.1"/>
    <property type="molecule type" value="Genomic_DNA"/>
</dbReference>
<protein>
    <submittedName>
        <fullName evidence="2">Uncharacterized protein</fullName>
    </submittedName>
</protein>
<name>A0A844A2S5_RHIFR</name>
<feature type="transmembrane region" description="Helical" evidence="1">
    <location>
        <begin position="12"/>
        <end position="35"/>
    </location>
</feature>